<reference evidence="2" key="1">
    <citation type="submission" date="2017-04" db="EMBL/GenBank/DDBJ databases">
        <title>Genome evolution of the luminous symbionts of deep sea anglerfish.</title>
        <authorList>
            <person name="Hendry T.A."/>
        </authorList>
    </citation>
    <scope>NUCLEOTIDE SEQUENCE [LARGE SCALE GENOMIC DNA]</scope>
    <source>
        <plasmid evidence="2">pcc1</plasmid>
    </source>
</reference>
<dbReference type="Proteomes" id="UP000218160">
    <property type="component" value="Plasmid pCC1"/>
</dbReference>
<dbReference type="EMBL" id="CP020661">
    <property type="protein sequence ID" value="ATF10056.1"/>
    <property type="molecule type" value="Genomic_DNA"/>
</dbReference>
<proteinExistence type="predicted"/>
<evidence type="ECO:0000313" key="2">
    <source>
        <dbReference type="Proteomes" id="UP000218160"/>
    </source>
</evidence>
<sequence>MGQQTATQNTAVKRHFLKRMLINGVLDLYMRSSLRHFEGIY</sequence>
<dbReference type="KEGG" id="elux:BTN50_1615"/>
<keyword evidence="2" id="KW-1185">Reference proteome</keyword>
<geneLocation type="plasmid" evidence="2">
    <name>pcc1</name>
</geneLocation>
<protein>
    <submittedName>
        <fullName evidence="1">Uncharacterized protein</fullName>
    </submittedName>
</protein>
<name>A0A291BAM2_9GAMM</name>
<gene>
    <name evidence="1" type="ORF">BTN50_1615</name>
</gene>
<organism evidence="1 2">
    <name type="scientific">Candidatus Enterovibrio altilux</name>
    <dbReference type="NCBI Taxonomy" id="1927128"/>
    <lineage>
        <taxon>Bacteria</taxon>
        <taxon>Pseudomonadati</taxon>
        <taxon>Pseudomonadota</taxon>
        <taxon>Gammaproteobacteria</taxon>
        <taxon>Vibrionales</taxon>
        <taxon>Vibrionaceae</taxon>
        <taxon>Enterovibrio</taxon>
    </lineage>
</organism>
<dbReference type="AlphaFoldDB" id="A0A291BAM2"/>
<keyword evidence="1" id="KW-0614">Plasmid</keyword>
<evidence type="ECO:0000313" key="1">
    <source>
        <dbReference type="EMBL" id="ATF10056.1"/>
    </source>
</evidence>
<accession>A0A291BAM2</accession>